<name>A0A521CXG3_9BACT</name>
<dbReference type="SMART" id="SM00704">
    <property type="entry name" value="ZnF_CDGSH"/>
    <property type="match status" value="2"/>
</dbReference>
<dbReference type="PANTHER" id="PTHR46491">
    <property type="entry name" value="CDGSH IRON SULFUR DOMAIN PROTEIN HOMOLOG"/>
    <property type="match status" value="1"/>
</dbReference>
<dbReference type="AlphaFoldDB" id="A0A521CXG3"/>
<dbReference type="GO" id="GO:0005737">
    <property type="term" value="C:cytoplasm"/>
    <property type="evidence" value="ECO:0007669"/>
    <property type="project" value="UniProtKB-ARBA"/>
</dbReference>
<feature type="domain" description="Iron-binding zinc finger CDGSH type" evidence="5">
    <location>
        <begin position="174"/>
        <end position="217"/>
    </location>
</feature>
<proteinExistence type="predicted"/>
<dbReference type="InterPro" id="IPR052950">
    <property type="entry name" value="CISD"/>
</dbReference>
<dbReference type="SUPFAM" id="SSF54862">
    <property type="entry name" value="4Fe-4S ferredoxins"/>
    <property type="match status" value="1"/>
</dbReference>
<dbReference type="EMBL" id="FXTP01000006">
    <property type="protein sequence ID" value="SMO64156.1"/>
    <property type="molecule type" value="Genomic_DNA"/>
</dbReference>
<dbReference type="Proteomes" id="UP000317557">
    <property type="component" value="Unassembled WGS sequence"/>
</dbReference>
<dbReference type="Gene3D" id="3.30.70.20">
    <property type="match status" value="1"/>
</dbReference>
<protein>
    <submittedName>
        <fullName evidence="6">Uncharacterized Fe-S cluster protein YjdI</fullName>
    </submittedName>
</protein>
<keyword evidence="4" id="KW-0411">Iron-sulfur</keyword>
<dbReference type="Pfam" id="PF09360">
    <property type="entry name" value="zf-CDGSH"/>
    <property type="match status" value="2"/>
</dbReference>
<reference evidence="6 7" key="1">
    <citation type="submission" date="2017-05" db="EMBL/GenBank/DDBJ databases">
        <authorList>
            <person name="Varghese N."/>
            <person name="Submissions S."/>
        </authorList>
    </citation>
    <scope>NUCLEOTIDE SEQUENCE [LARGE SCALE GENOMIC DNA]</scope>
    <source>
        <strain evidence="6 7">DSM 21985</strain>
    </source>
</reference>
<sequence>MKELVLKYQTDDIKVSWDKERCIHAAECVRGLPKVFDPDRKPWVKPELAGVEELTEVIERCPTGALHYELKKSEKKEQPPQQNVITIEEDGPIYIHGEVVIRDMDENVVLKDTRVAMCRCGKSKNKPLCDNSHIDAGFKADTSYNVERLRTEPVEGKGGELSVKLFDNAPFLVQGNYDLVGDDTGTETCSKKMSFCRCGASDTKPFCDGSHKEVGFVSAE</sequence>
<evidence type="ECO:0000256" key="2">
    <source>
        <dbReference type="ARBA" id="ARBA00022723"/>
    </source>
</evidence>
<keyword evidence="3" id="KW-0408">Iron</keyword>
<evidence type="ECO:0000313" key="7">
    <source>
        <dbReference type="Proteomes" id="UP000317557"/>
    </source>
</evidence>
<evidence type="ECO:0000256" key="4">
    <source>
        <dbReference type="ARBA" id="ARBA00023014"/>
    </source>
</evidence>
<dbReference type="Pfam" id="PF06902">
    <property type="entry name" value="Fer4_19"/>
    <property type="match status" value="1"/>
</dbReference>
<dbReference type="RefSeq" id="WP_142454238.1">
    <property type="nucleotide sequence ID" value="NZ_FXTP01000006.1"/>
</dbReference>
<evidence type="ECO:0000313" key="6">
    <source>
        <dbReference type="EMBL" id="SMO64156.1"/>
    </source>
</evidence>
<dbReference type="GO" id="GO:0046872">
    <property type="term" value="F:metal ion binding"/>
    <property type="evidence" value="ECO:0007669"/>
    <property type="project" value="UniProtKB-KW"/>
</dbReference>
<feature type="domain" description="Iron-binding zinc finger CDGSH type" evidence="5">
    <location>
        <begin position="98"/>
        <end position="139"/>
    </location>
</feature>
<keyword evidence="2" id="KW-0479">Metal-binding</keyword>
<keyword evidence="1" id="KW-0001">2Fe-2S</keyword>
<evidence type="ECO:0000256" key="3">
    <source>
        <dbReference type="ARBA" id="ARBA00023004"/>
    </source>
</evidence>
<evidence type="ECO:0000259" key="5">
    <source>
        <dbReference type="SMART" id="SM00704"/>
    </source>
</evidence>
<dbReference type="PANTHER" id="PTHR46491:SF3">
    <property type="entry name" value="CDGSH IRON-SULFUR DOMAIN-CONTAINING PROTEIN 3, MITOCHONDRIAL"/>
    <property type="match status" value="1"/>
</dbReference>
<evidence type="ECO:0000256" key="1">
    <source>
        <dbReference type="ARBA" id="ARBA00022714"/>
    </source>
</evidence>
<keyword evidence="7" id="KW-1185">Reference proteome</keyword>
<gene>
    <name evidence="6" type="ORF">SAMN06265219_106217</name>
</gene>
<dbReference type="GO" id="GO:0051537">
    <property type="term" value="F:2 iron, 2 sulfur cluster binding"/>
    <property type="evidence" value="ECO:0007669"/>
    <property type="project" value="UniProtKB-KW"/>
</dbReference>
<dbReference type="InterPro" id="IPR010693">
    <property type="entry name" value="Divergent_4Fe-4S_mono-cluster"/>
</dbReference>
<dbReference type="Gene3D" id="3.40.5.90">
    <property type="entry name" value="CDGSH iron-sulfur domain, mitoNEET-type"/>
    <property type="match status" value="2"/>
</dbReference>
<dbReference type="InterPro" id="IPR018967">
    <property type="entry name" value="FeS-contain_CDGSH-typ"/>
</dbReference>
<dbReference type="OrthoDB" id="9795032at2"/>
<organism evidence="6 7">
    <name type="scientific">Gracilimonas mengyeensis</name>
    <dbReference type="NCBI Taxonomy" id="1302730"/>
    <lineage>
        <taxon>Bacteria</taxon>
        <taxon>Pseudomonadati</taxon>
        <taxon>Balneolota</taxon>
        <taxon>Balneolia</taxon>
        <taxon>Balneolales</taxon>
        <taxon>Balneolaceae</taxon>
        <taxon>Gracilimonas</taxon>
    </lineage>
</organism>
<accession>A0A521CXG3</accession>
<dbReference type="InterPro" id="IPR042216">
    <property type="entry name" value="MitoNEET_CISD"/>
</dbReference>